<dbReference type="PANTHER" id="PTHR12526:SF572">
    <property type="entry name" value="BLL5144 PROTEIN"/>
    <property type="match status" value="1"/>
</dbReference>
<name>A0A1E3LYB3_9SPHN</name>
<dbReference type="EMBL" id="MDDS01000020">
    <property type="protein sequence ID" value="ODP38085.1"/>
    <property type="molecule type" value="Genomic_DNA"/>
</dbReference>
<organism evidence="3 4">
    <name type="scientific">Sphingomonas turrisvirgatae</name>
    <dbReference type="NCBI Taxonomy" id="1888892"/>
    <lineage>
        <taxon>Bacteria</taxon>
        <taxon>Pseudomonadati</taxon>
        <taxon>Pseudomonadota</taxon>
        <taxon>Alphaproteobacteria</taxon>
        <taxon>Sphingomonadales</taxon>
        <taxon>Sphingomonadaceae</taxon>
        <taxon>Sphingomonas</taxon>
    </lineage>
</organism>
<reference evidence="3 4" key="1">
    <citation type="submission" date="2016-08" db="EMBL/GenBank/DDBJ databases">
        <title>Draft genome of the agarase producing Sphingomonas sp. MCT13.</title>
        <authorList>
            <person name="D'Andrea M.M."/>
            <person name="Rossolini G.M."/>
            <person name="Thaller M.C."/>
        </authorList>
    </citation>
    <scope>NUCLEOTIDE SEQUENCE [LARGE SCALE GENOMIC DNA]</scope>
    <source>
        <strain evidence="3 4">MCT13</strain>
    </source>
</reference>
<sequence length="758" mass="83774">MTRGAALPAQIEHLALIGNFLPRKCGLATFTTHTFNAFKARFPDTQVDVYAMDDRPGSYDYPAEVTGTIPQHERAAYLDAARTIEASGAQAIWVQHEYGIYGGAAGEHLIALLDRTTLPVIATLHTILENPSADERRVMEALLRRASRVIVMAQKGRQILRRVHGVDDRKVVMIPHGVPDRALAQTEAFKPRFGWQGRDVVLTFGLLAPSKGIETVIRAMPAVVERHPNALYVVLGASHPNLVAHEGEAYRERLQALTAELGVADNVQFIDGFVEQDELLDYLQAADIYATPYPGAAQITSGTLSYAVAMGKPVISTPYVHATEILADGHGVLVDFGDSDAFARHINGLLNSDERRGQLAAKAYARGRTMLWERTAEAAMAQFGAIRGARPRSIAPDRPQALEPLQPDFRAVERMSDATGMLQHSIYAVPDRRHGYCIDDNARALILMHRIDPLSDDERDKWTSIYAAFVQFAWNPDERRFRNFMRFDRSWCEDVGSEDSNGRALWALGVTASEARERKYRDWARVLFDETAAISFEFGSPRAMGFAMLGAAAMLEAHPGHAVSLQILERFGDELLSLLEEARRPEWEWFEIVLAYDNARLPEALLRAGRALGRRDFIECGLKTLDWIVAQQTSPEGKFRAVGSESFGREYAAPMQFDQQPLEAQATVDACVAAYDVTADERWALEAERAYRWYLGQNDLSLPLASAQDGGCFDGLTPAGLNRNQGAESILALQLANCAISALSKRAQIVAGPKQAVA</sequence>
<proteinExistence type="predicted"/>
<comment type="caution">
    <text evidence="3">The sequence shown here is derived from an EMBL/GenBank/DDBJ whole genome shotgun (WGS) entry which is preliminary data.</text>
</comment>
<dbReference type="Proteomes" id="UP000094487">
    <property type="component" value="Unassembled WGS sequence"/>
</dbReference>
<dbReference type="SUPFAM" id="SSF48208">
    <property type="entry name" value="Six-hairpin glycosidases"/>
    <property type="match status" value="1"/>
</dbReference>
<dbReference type="Pfam" id="PF00534">
    <property type="entry name" value="Glycos_transf_1"/>
    <property type="match status" value="1"/>
</dbReference>
<accession>A0A1E3LYB3</accession>
<dbReference type="SUPFAM" id="SSF53756">
    <property type="entry name" value="UDP-Glycosyltransferase/glycogen phosphorylase"/>
    <property type="match status" value="1"/>
</dbReference>
<evidence type="ECO:0000313" key="3">
    <source>
        <dbReference type="EMBL" id="ODP38085.1"/>
    </source>
</evidence>
<dbReference type="InterPro" id="IPR008928">
    <property type="entry name" value="6-hairpin_glycosidase_sf"/>
</dbReference>
<dbReference type="InterPro" id="IPR001296">
    <property type="entry name" value="Glyco_trans_1"/>
</dbReference>
<evidence type="ECO:0000313" key="4">
    <source>
        <dbReference type="Proteomes" id="UP000094487"/>
    </source>
</evidence>
<dbReference type="Gene3D" id="3.40.50.2000">
    <property type="entry name" value="Glycogen Phosphorylase B"/>
    <property type="match status" value="2"/>
</dbReference>
<dbReference type="STRING" id="1888892.BFL28_15815"/>
<dbReference type="OrthoDB" id="9765330at2"/>
<dbReference type="GO" id="GO:0005975">
    <property type="term" value="P:carbohydrate metabolic process"/>
    <property type="evidence" value="ECO:0007669"/>
    <property type="project" value="InterPro"/>
</dbReference>
<dbReference type="RefSeq" id="WP_069320230.1">
    <property type="nucleotide sequence ID" value="NZ_MDDS01000020.1"/>
</dbReference>
<evidence type="ECO:0000259" key="2">
    <source>
        <dbReference type="Pfam" id="PF13439"/>
    </source>
</evidence>
<dbReference type="Pfam" id="PF13439">
    <property type="entry name" value="Glyco_transf_4"/>
    <property type="match status" value="1"/>
</dbReference>
<dbReference type="PANTHER" id="PTHR12526">
    <property type="entry name" value="GLYCOSYLTRANSFERASE"/>
    <property type="match status" value="1"/>
</dbReference>
<evidence type="ECO:0000259" key="1">
    <source>
        <dbReference type="Pfam" id="PF00534"/>
    </source>
</evidence>
<keyword evidence="3" id="KW-0808">Transferase</keyword>
<protein>
    <submittedName>
        <fullName evidence="3">Glycosyl transferase family 1</fullName>
    </submittedName>
</protein>
<gene>
    <name evidence="3" type="ORF">BFL28_15815</name>
</gene>
<keyword evidence="4" id="KW-1185">Reference proteome</keyword>
<dbReference type="InterPro" id="IPR028098">
    <property type="entry name" value="Glyco_trans_4-like_N"/>
</dbReference>
<feature type="domain" description="Glycosyl transferase family 1" evidence="1">
    <location>
        <begin position="192"/>
        <end position="365"/>
    </location>
</feature>
<feature type="domain" description="Glycosyltransferase subfamily 4-like N-terminal" evidence="2">
    <location>
        <begin position="46"/>
        <end position="179"/>
    </location>
</feature>
<dbReference type="AlphaFoldDB" id="A0A1E3LYB3"/>
<dbReference type="GO" id="GO:0016757">
    <property type="term" value="F:glycosyltransferase activity"/>
    <property type="evidence" value="ECO:0007669"/>
    <property type="project" value="InterPro"/>
</dbReference>
<dbReference type="CDD" id="cd03822">
    <property type="entry name" value="GT4_mannosyltransferase-like"/>
    <property type="match status" value="1"/>
</dbReference>